<feature type="region of interest" description="Disordered" evidence="1">
    <location>
        <begin position="122"/>
        <end position="155"/>
    </location>
</feature>
<proteinExistence type="predicted"/>
<evidence type="ECO:0000313" key="2">
    <source>
        <dbReference type="EMBL" id="KDQ32231.1"/>
    </source>
</evidence>
<feature type="compositionally biased region" description="Basic and acidic residues" evidence="1">
    <location>
        <begin position="122"/>
        <end position="135"/>
    </location>
</feature>
<reference evidence="3" key="1">
    <citation type="journal article" date="2014" name="Proc. Natl. Acad. Sci. U.S.A.">
        <title>Extensive sampling of basidiomycete genomes demonstrates inadequacy of the white-rot/brown-rot paradigm for wood decay fungi.</title>
        <authorList>
            <person name="Riley R."/>
            <person name="Salamov A.A."/>
            <person name="Brown D.W."/>
            <person name="Nagy L.G."/>
            <person name="Floudas D."/>
            <person name="Held B.W."/>
            <person name="Levasseur A."/>
            <person name="Lombard V."/>
            <person name="Morin E."/>
            <person name="Otillar R."/>
            <person name="Lindquist E.A."/>
            <person name="Sun H."/>
            <person name="LaButti K.M."/>
            <person name="Schmutz J."/>
            <person name="Jabbour D."/>
            <person name="Luo H."/>
            <person name="Baker S.E."/>
            <person name="Pisabarro A.G."/>
            <person name="Walton J.D."/>
            <person name="Blanchette R.A."/>
            <person name="Henrissat B."/>
            <person name="Martin F."/>
            <person name="Cullen D."/>
            <person name="Hibbett D.S."/>
            <person name="Grigoriev I.V."/>
        </authorList>
    </citation>
    <scope>NUCLEOTIDE SEQUENCE [LARGE SCALE GENOMIC DNA]</scope>
    <source>
        <strain evidence="3">PC15</strain>
    </source>
</reference>
<dbReference type="InParanoid" id="A0A067P8L8"/>
<evidence type="ECO:0000313" key="3">
    <source>
        <dbReference type="Proteomes" id="UP000027073"/>
    </source>
</evidence>
<sequence length="571" mass="62498">MAADRYQSRGTPLRHVNAGTPMSGTFLQVLFLDSFVRVLSRKFEPASGHEERGGDNVVYCWAALLSRQTVESVLMVENRNAMETRPAIAVRLTAISDDRGNDDKWDAMADPFMLPSTSTVRDRLRTQKGGRDRKSPARCRAIDQPQPASEGWDKVKTSQSGHDEILSASISAATSAASTVVASAFAARDAQTPAKSDAEKATLEQLMADWKKAVDGQWSSMRVQTYRGDETRRCRRALRIGSGDGEKRGARWKTKGWSVQTKAEADGDEPWSPAQSSLARARLLHTPRNLPISHSPFSLLRSRRRASTGPRRMVGTVGSRRSGDSAQWTVDCAAVRVRVCVRVSARLWKDGGWLTLWLGAAVNSALRGAVNPGINNKAGGDEQGPAPAAYSQLCSGSRRVRQCFVRLCVHELTCRAHSTQQSSVSRFAGLAETLGLSERSTVTDTRRIQRRRRRGRTQAHEVTVAQGSRFRPSVVWPGLRHHTDILRGVQRADRSEGRAAAQSVDGSRRACSSSSYAAGLPRLPVDTLSSRGRIDRFDLSLAYYACAPGSPSSIYGLTKSVRIDQVSSRPG</sequence>
<organism evidence="2 3">
    <name type="scientific">Pleurotus ostreatus (strain PC15)</name>
    <name type="common">Oyster mushroom</name>
    <dbReference type="NCBI Taxonomy" id="1137138"/>
    <lineage>
        <taxon>Eukaryota</taxon>
        <taxon>Fungi</taxon>
        <taxon>Dikarya</taxon>
        <taxon>Basidiomycota</taxon>
        <taxon>Agaricomycotina</taxon>
        <taxon>Agaricomycetes</taxon>
        <taxon>Agaricomycetidae</taxon>
        <taxon>Agaricales</taxon>
        <taxon>Pleurotineae</taxon>
        <taxon>Pleurotaceae</taxon>
        <taxon>Pleurotus</taxon>
    </lineage>
</organism>
<dbReference type="VEuPathDB" id="FungiDB:PLEOSDRAFT_165484"/>
<dbReference type="EMBL" id="KL198005">
    <property type="protein sequence ID" value="KDQ32231.1"/>
    <property type="molecule type" value="Genomic_DNA"/>
</dbReference>
<accession>A0A067P8L8</accession>
<evidence type="ECO:0000256" key="1">
    <source>
        <dbReference type="SAM" id="MobiDB-lite"/>
    </source>
</evidence>
<feature type="region of interest" description="Disordered" evidence="1">
    <location>
        <begin position="242"/>
        <end position="273"/>
    </location>
</feature>
<dbReference type="OrthoDB" id="3070469at2759"/>
<dbReference type="HOGENOM" id="CLU_477439_0_0_1"/>
<dbReference type="Proteomes" id="UP000027073">
    <property type="component" value="Unassembled WGS sequence"/>
</dbReference>
<protein>
    <submittedName>
        <fullName evidence="2">Uncharacterized protein</fullName>
    </submittedName>
</protein>
<name>A0A067P8L8_PLEO1</name>
<gene>
    <name evidence="2" type="ORF">PLEOSDRAFT_165484</name>
</gene>
<dbReference type="AlphaFoldDB" id="A0A067P8L8"/>